<organism evidence="4 5">
    <name type="scientific">Elasticomyces elasticus</name>
    <dbReference type="NCBI Taxonomy" id="574655"/>
    <lineage>
        <taxon>Eukaryota</taxon>
        <taxon>Fungi</taxon>
        <taxon>Dikarya</taxon>
        <taxon>Ascomycota</taxon>
        <taxon>Pezizomycotina</taxon>
        <taxon>Dothideomycetes</taxon>
        <taxon>Dothideomycetidae</taxon>
        <taxon>Mycosphaerellales</taxon>
        <taxon>Teratosphaeriaceae</taxon>
        <taxon>Elasticomyces</taxon>
    </lineage>
</organism>
<accession>A0AAN7W2C5</accession>
<dbReference type="Pfam" id="PF23658">
    <property type="entry name" value="PDZ_CPAF_rel"/>
    <property type="match status" value="2"/>
</dbReference>
<comment type="caution">
    <text evidence="4">The sequence shown here is derived from an EMBL/GenBank/DDBJ whole genome shotgun (WGS) entry which is preliminary data.</text>
</comment>
<evidence type="ECO:0000313" key="5">
    <source>
        <dbReference type="Proteomes" id="UP001310594"/>
    </source>
</evidence>
<feature type="region of interest" description="Disordered" evidence="1">
    <location>
        <begin position="299"/>
        <end position="325"/>
    </location>
</feature>
<reference evidence="4" key="1">
    <citation type="submission" date="2023-08" db="EMBL/GenBank/DDBJ databases">
        <title>Black Yeasts Isolated from many extreme environments.</title>
        <authorList>
            <person name="Coleine C."/>
            <person name="Stajich J.E."/>
            <person name="Selbmann L."/>
        </authorList>
    </citation>
    <scope>NUCLEOTIDE SEQUENCE</scope>
    <source>
        <strain evidence="4">CCFEE 5810</strain>
    </source>
</reference>
<feature type="chain" id="PRO_5042899383" description="CPAF-like PDZ domain-containing protein" evidence="2">
    <location>
        <begin position="23"/>
        <end position="518"/>
    </location>
</feature>
<proteinExistence type="predicted"/>
<feature type="compositionally biased region" description="Polar residues" evidence="1">
    <location>
        <begin position="313"/>
        <end position="325"/>
    </location>
</feature>
<dbReference type="PANTHER" id="PTHR37049">
    <property type="entry name" value="PEPTIDASE S41 FAMILY PROTEIN"/>
    <property type="match status" value="1"/>
</dbReference>
<name>A0AAN7W2C5_9PEZI</name>
<keyword evidence="2" id="KW-0732">Signal</keyword>
<evidence type="ECO:0000259" key="3">
    <source>
        <dbReference type="Pfam" id="PF23658"/>
    </source>
</evidence>
<feature type="signal peptide" evidence="2">
    <location>
        <begin position="1"/>
        <end position="22"/>
    </location>
</feature>
<sequence>MRLTTCWLLGIGAGLLATPSRAQPPNHNANPQVIDTTTQNPCAQLAAAAKGPVAPADMAMACLLSIPLDVDRALADIRGLKIQAQSQSDIPYLKAPPPDYYYPLSTSSKAWTPWREMLKQASIRANFNYLPDLTESFIWQRAGFLVSVSSDGVSLPDIYYHTDLDQLNSHLEESRVTHVNGLDVETWASEFATIVMMSQSLLREAVLTSILQSPYGHDPDANYNNLFVNVPNLAGDNGSLANVNKGAFQFASVYQGNDTVLTFADETMQHVDTFAWSGCHLSAVTGAASFVQLCASSSSQDKTSEDDDDAPTTMPNSSTPIPSTNTELARFQYYPQPCAMTSSKALAGYFPSNQPDAVVLACSSFTSDDEDVIELIIDLRGNVGGDAAALLDMFKQLFPSQEPYWATNMASFGLMNAIGTVSERQTAIDETEARQCEAPPIHQYDIRNDRTVQMTNFSSWEEFVGPIQCHGGNFTNIKRWDLNAVPFKAPVYGYGDDVEPQPQSFGPTVCVKLCKARP</sequence>
<evidence type="ECO:0000313" key="4">
    <source>
        <dbReference type="EMBL" id="KAK5690545.1"/>
    </source>
</evidence>
<dbReference type="InterPro" id="IPR056186">
    <property type="entry name" value="PDZ_CPAF-rel"/>
</dbReference>
<evidence type="ECO:0000256" key="1">
    <source>
        <dbReference type="SAM" id="MobiDB-lite"/>
    </source>
</evidence>
<feature type="domain" description="CPAF-like PDZ" evidence="3">
    <location>
        <begin position="210"/>
        <end position="276"/>
    </location>
</feature>
<gene>
    <name evidence="4" type="ORF">LTR97_012098</name>
</gene>
<dbReference type="InterPro" id="IPR052766">
    <property type="entry name" value="S41A_metabolite_peptidase"/>
</dbReference>
<dbReference type="PANTHER" id="PTHR37049:SF4">
    <property type="entry name" value="RHODANESE DOMAIN-CONTAINING PROTEIN"/>
    <property type="match status" value="1"/>
</dbReference>
<dbReference type="AlphaFoldDB" id="A0AAN7W2C5"/>
<feature type="domain" description="CPAF-like PDZ" evidence="3">
    <location>
        <begin position="139"/>
        <end position="193"/>
    </location>
</feature>
<dbReference type="EMBL" id="JAVRQU010000024">
    <property type="protein sequence ID" value="KAK5690545.1"/>
    <property type="molecule type" value="Genomic_DNA"/>
</dbReference>
<dbReference type="Proteomes" id="UP001310594">
    <property type="component" value="Unassembled WGS sequence"/>
</dbReference>
<evidence type="ECO:0000256" key="2">
    <source>
        <dbReference type="SAM" id="SignalP"/>
    </source>
</evidence>
<protein>
    <recommendedName>
        <fullName evidence="3">CPAF-like PDZ domain-containing protein</fullName>
    </recommendedName>
</protein>